<feature type="transmembrane region" description="Helical" evidence="1">
    <location>
        <begin position="76"/>
        <end position="94"/>
    </location>
</feature>
<proteinExistence type="predicted"/>
<dbReference type="Proteomes" id="UP000219993">
    <property type="component" value="Chromosome"/>
</dbReference>
<keyword evidence="1" id="KW-0812">Transmembrane</keyword>
<evidence type="ECO:0000256" key="1">
    <source>
        <dbReference type="SAM" id="Phobius"/>
    </source>
</evidence>
<dbReference type="EMBL" id="CP021435">
    <property type="protein sequence ID" value="ATJ81806.1"/>
    <property type="molecule type" value="Genomic_DNA"/>
</dbReference>
<keyword evidence="1" id="KW-0472">Membrane</keyword>
<protein>
    <submittedName>
        <fullName evidence="2">Uncharacterized protein</fullName>
    </submittedName>
</protein>
<keyword evidence="3" id="KW-1185">Reference proteome</keyword>
<sequence length="95" mass="10381">MDDVFAFIGQAFGEFIRFLVDALIAFFTGLDDAVGSFIQGTSQALGIAPSLLSLVVLAFGLWLLWRGFGALRRRALIASLIWALLGVTVLSWLIY</sequence>
<evidence type="ECO:0000313" key="2">
    <source>
        <dbReference type="EMBL" id="ATJ81806.1"/>
    </source>
</evidence>
<feature type="transmembrane region" description="Helical" evidence="1">
    <location>
        <begin position="18"/>
        <end position="38"/>
    </location>
</feature>
<dbReference type="RefSeq" id="WP_097788318.1">
    <property type="nucleotide sequence ID" value="NZ_BAAADT010000003.1"/>
</dbReference>
<dbReference type="KEGG" id="hbe:BEI_0819"/>
<name>A0A291P4I3_9GAMM</name>
<reference evidence="2 3" key="1">
    <citation type="journal article" date="2017" name="Sci. Rep.">
        <title>Revealing the Saline Adaptation Strategies of the Halophilic Bacterium Halomonas beimenensis through High-throughput Omics and Transposon Mutagenesis Approaches.</title>
        <authorList>
            <person name="Chen Y.H."/>
            <person name="Lin S.S."/>
            <person name="Shyu Y.T."/>
        </authorList>
    </citation>
    <scope>NUCLEOTIDE SEQUENCE [LARGE SCALE GENOMIC DNA]</scope>
    <source>
        <strain evidence="2 3">NTU-111</strain>
    </source>
</reference>
<dbReference type="OrthoDB" id="7361737at2"/>
<feature type="transmembrane region" description="Helical" evidence="1">
    <location>
        <begin position="44"/>
        <end position="64"/>
    </location>
</feature>
<gene>
    <name evidence="2" type="ORF">BEI_0819</name>
</gene>
<dbReference type="AlphaFoldDB" id="A0A291P4I3"/>
<keyword evidence="1" id="KW-1133">Transmembrane helix</keyword>
<accession>A0A291P4I3</accession>
<evidence type="ECO:0000313" key="3">
    <source>
        <dbReference type="Proteomes" id="UP000219993"/>
    </source>
</evidence>
<organism evidence="2 3">
    <name type="scientific">Halomonas beimenensis</name>
    <dbReference type="NCBI Taxonomy" id="475662"/>
    <lineage>
        <taxon>Bacteria</taxon>
        <taxon>Pseudomonadati</taxon>
        <taxon>Pseudomonadota</taxon>
        <taxon>Gammaproteobacteria</taxon>
        <taxon>Oceanospirillales</taxon>
        <taxon>Halomonadaceae</taxon>
        <taxon>Halomonas</taxon>
    </lineage>
</organism>